<evidence type="ECO:0000313" key="3">
    <source>
        <dbReference type="EMBL" id="QWV95080.1"/>
    </source>
</evidence>
<feature type="domain" description="DUF8201" evidence="2">
    <location>
        <begin position="11"/>
        <end position="467"/>
    </location>
</feature>
<keyword evidence="1" id="KW-1133">Transmembrane helix</keyword>
<feature type="transmembrane region" description="Helical" evidence="1">
    <location>
        <begin position="184"/>
        <end position="206"/>
    </location>
</feature>
<feature type="transmembrane region" description="Helical" evidence="1">
    <location>
        <begin position="322"/>
        <end position="348"/>
    </location>
</feature>
<feature type="transmembrane region" description="Helical" evidence="1">
    <location>
        <begin position="494"/>
        <end position="512"/>
    </location>
</feature>
<feature type="transmembrane region" description="Helical" evidence="1">
    <location>
        <begin position="73"/>
        <end position="90"/>
    </location>
</feature>
<evidence type="ECO:0000256" key="1">
    <source>
        <dbReference type="SAM" id="Phobius"/>
    </source>
</evidence>
<feature type="transmembrane region" description="Helical" evidence="1">
    <location>
        <begin position="218"/>
        <end position="235"/>
    </location>
</feature>
<proteinExistence type="predicted"/>
<dbReference type="Pfam" id="PF26626">
    <property type="entry name" value="DUF8201"/>
    <property type="match status" value="1"/>
</dbReference>
<organism evidence="3 4">
    <name type="scientific">Geomonas oryzisoli</name>
    <dbReference type="NCBI Taxonomy" id="2847992"/>
    <lineage>
        <taxon>Bacteria</taxon>
        <taxon>Pseudomonadati</taxon>
        <taxon>Thermodesulfobacteriota</taxon>
        <taxon>Desulfuromonadia</taxon>
        <taxon>Geobacterales</taxon>
        <taxon>Geobacteraceae</taxon>
        <taxon>Geomonas</taxon>
    </lineage>
</organism>
<evidence type="ECO:0000259" key="2">
    <source>
        <dbReference type="Pfam" id="PF26626"/>
    </source>
</evidence>
<dbReference type="InterPro" id="IPR058514">
    <property type="entry name" value="DUF8201"/>
</dbReference>
<gene>
    <name evidence="3" type="ORF">KP004_07850</name>
</gene>
<feature type="transmembrane region" description="Helical" evidence="1">
    <location>
        <begin position="277"/>
        <end position="310"/>
    </location>
</feature>
<feature type="transmembrane region" description="Helical" evidence="1">
    <location>
        <begin position="462"/>
        <end position="482"/>
    </location>
</feature>
<feature type="transmembrane region" description="Helical" evidence="1">
    <location>
        <begin position="409"/>
        <end position="430"/>
    </location>
</feature>
<dbReference type="EMBL" id="CP076723">
    <property type="protein sequence ID" value="QWV95080.1"/>
    <property type="molecule type" value="Genomic_DNA"/>
</dbReference>
<keyword evidence="1" id="KW-0812">Transmembrane</keyword>
<feature type="transmembrane region" description="Helical" evidence="1">
    <location>
        <begin position="6"/>
        <end position="24"/>
    </location>
</feature>
<feature type="transmembrane region" description="Helical" evidence="1">
    <location>
        <begin position="247"/>
        <end position="265"/>
    </location>
</feature>
<dbReference type="NCBIfam" id="NF047510">
    <property type="entry name" value="LIC_10190_fam"/>
    <property type="match status" value="1"/>
</dbReference>
<accession>A0ABX8J9G7</accession>
<keyword evidence="1" id="KW-0472">Membrane</keyword>
<sequence>MSHPTALALALSLYLFVAAAYYGLGKGVARVLGMAAGSDKPAHSVMSLIWLGWACALFLFQLLHFFLPIASQVSLPVFSAGALCCLVCLARGGRRPSPSGSCTPVPVAGAILMLVLASWLVSRAMLPPTNYDTGLYHLNAIRWINTYPVVPGLGNLHGRLAFNQSFFTFAASLTVPPVFEHGRFLGNALLFLFVAATAWTSLTPVLRRPSLIVEAHPFRFLPSLFLLPVLAFIAISSNGIASPAPDLASLLLQCCIFLLLGEGIADWQDGHQDQDYRVMLLLLLASAAVTVKLSNLAFSSVIVCFAVAYWLKTRGRTIRSGFTLFTPPLLMFLVWAGQGVMLSGVPLYPSTAGRLPVDWAVPVERIVSEAQSVYSWARTPGASPKDVLHNWGWFRPWLVRVATGNVLDVTYPLLQFLFFGICALIAGLFSKVRRRNLLQWAYLVPAVMSLVFWFCTAPDPRFANAAFFLLSIASALVFLCSVQGLLSSRLYADMICLVFLIGNLLLVRHLVYNASEIRAISTSGWHQVQRVALETRKTSSGLTVYTPCEGDQCWDSALPSTPYFNPHLRLRERNSVASGFTVM</sequence>
<name>A0ABX8J9G7_9BACT</name>
<feature type="transmembrane region" description="Helical" evidence="1">
    <location>
        <begin position="437"/>
        <end position="456"/>
    </location>
</feature>
<reference evidence="3 4" key="1">
    <citation type="submission" date="2021-06" db="EMBL/GenBank/DDBJ databases">
        <title>Gemonas diversity in paddy soil.</title>
        <authorList>
            <person name="Liu G."/>
        </authorList>
    </citation>
    <scope>NUCLEOTIDE SEQUENCE [LARGE SCALE GENOMIC DNA]</scope>
    <source>
        <strain evidence="3 4">RG10</strain>
    </source>
</reference>
<evidence type="ECO:0000313" key="4">
    <source>
        <dbReference type="Proteomes" id="UP000683557"/>
    </source>
</evidence>
<feature type="transmembrane region" description="Helical" evidence="1">
    <location>
        <begin position="45"/>
        <end position="67"/>
    </location>
</feature>
<feature type="transmembrane region" description="Helical" evidence="1">
    <location>
        <begin position="102"/>
        <end position="121"/>
    </location>
</feature>
<protein>
    <recommendedName>
        <fullName evidence="2">DUF8201 domain-containing protein</fullName>
    </recommendedName>
</protein>
<keyword evidence="4" id="KW-1185">Reference proteome</keyword>
<dbReference type="RefSeq" id="WP_216801781.1">
    <property type="nucleotide sequence ID" value="NZ_CP076723.1"/>
</dbReference>
<dbReference type="InterPro" id="IPR058065">
    <property type="entry name" value="LIC_10190-like"/>
</dbReference>
<dbReference type="Proteomes" id="UP000683557">
    <property type="component" value="Chromosome"/>
</dbReference>